<reference evidence="3 4" key="1">
    <citation type="submission" date="2018-10" db="EMBL/GenBank/DDBJ databases">
        <authorList>
            <person name="Li J."/>
        </authorList>
    </citation>
    <scope>NUCLEOTIDE SEQUENCE [LARGE SCALE GENOMIC DNA]</scope>
    <source>
        <strain evidence="3 4">JCM 11654</strain>
    </source>
</reference>
<dbReference type="InterPro" id="IPR003488">
    <property type="entry name" value="DprA"/>
</dbReference>
<dbReference type="PANTHER" id="PTHR43022:SF1">
    <property type="entry name" value="PROTEIN SMF"/>
    <property type="match status" value="1"/>
</dbReference>
<organism evidence="3 4">
    <name type="scientific">Mycetocola lacteus</name>
    <dbReference type="NCBI Taxonomy" id="76637"/>
    <lineage>
        <taxon>Bacteria</taxon>
        <taxon>Bacillati</taxon>
        <taxon>Actinomycetota</taxon>
        <taxon>Actinomycetes</taxon>
        <taxon>Micrococcales</taxon>
        <taxon>Microbacteriaceae</taxon>
        <taxon>Mycetocola</taxon>
    </lineage>
</organism>
<name>A0A3L7AJT6_9MICO</name>
<dbReference type="PANTHER" id="PTHR43022">
    <property type="entry name" value="PROTEIN SMF"/>
    <property type="match status" value="1"/>
</dbReference>
<comment type="similarity">
    <text evidence="1">Belongs to the DprA/Smf family.</text>
</comment>
<dbReference type="SUPFAM" id="SSF102405">
    <property type="entry name" value="MCP/YpsA-like"/>
    <property type="match status" value="1"/>
</dbReference>
<comment type="caution">
    <text evidence="3">The sequence shown here is derived from an EMBL/GenBank/DDBJ whole genome shotgun (WGS) entry which is preliminary data.</text>
</comment>
<keyword evidence="4" id="KW-1185">Reference proteome</keyword>
<proteinExistence type="inferred from homology"/>
<feature type="domain" description="Smf/DprA SLOG" evidence="2">
    <location>
        <begin position="63"/>
        <end position="266"/>
    </location>
</feature>
<dbReference type="AlphaFoldDB" id="A0A3L7AJT6"/>
<evidence type="ECO:0000313" key="3">
    <source>
        <dbReference type="EMBL" id="RLP80235.1"/>
    </source>
</evidence>
<evidence type="ECO:0000256" key="1">
    <source>
        <dbReference type="ARBA" id="ARBA00006525"/>
    </source>
</evidence>
<sequence>MIDILELALSAFETLRTPGRITSALRHGGIAALEHEHAKLSPAVLDDIEKKAHEMRRNDVGVVIFTMPDFPSSLLSEQRPVAPIIFYRGNKDLFYRDGIGMCGSRHASARGLEAASRCGALATLKGMTVVSGYAAGIDTATHLAALRKGGSTVVVLAEGMDHFRVKRDFADAFDWDRILVLSQFAPSQPWRAHAAMARNGIVFSLPKALLVVEAGEKGGTLAAGEGALKLGRTVLTVGFGDETPPGNRILIEKGATAVSSPKELRDSFDEVRSAEPVVDLPTLF</sequence>
<dbReference type="OrthoDB" id="9785707at2"/>
<evidence type="ECO:0000313" key="4">
    <source>
        <dbReference type="Proteomes" id="UP000269438"/>
    </source>
</evidence>
<dbReference type="EMBL" id="RCUY01000013">
    <property type="protein sequence ID" value="RLP80235.1"/>
    <property type="molecule type" value="Genomic_DNA"/>
</dbReference>
<dbReference type="Pfam" id="PF02481">
    <property type="entry name" value="DNA_processg_A"/>
    <property type="match status" value="1"/>
</dbReference>
<dbReference type="Gene3D" id="3.40.50.450">
    <property type="match status" value="1"/>
</dbReference>
<accession>A0A3L7AJT6</accession>
<dbReference type="GO" id="GO:0009294">
    <property type="term" value="P:DNA-mediated transformation"/>
    <property type="evidence" value="ECO:0007669"/>
    <property type="project" value="InterPro"/>
</dbReference>
<gene>
    <name evidence="3" type="ORF">D9V34_14315</name>
</gene>
<protein>
    <recommendedName>
        <fullName evidence="2">Smf/DprA SLOG domain-containing protein</fullName>
    </recommendedName>
</protein>
<dbReference type="Proteomes" id="UP000269438">
    <property type="component" value="Unassembled WGS sequence"/>
</dbReference>
<dbReference type="RefSeq" id="WP_121689172.1">
    <property type="nucleotide sequence ID" value="NZ_RCUY01000013.1"/>
</dbReference>
<dbReference type="InterPro" id="IPR057666">
    <property type="entry name" value="DrpA_SLOG"/>
</dbReference>
<evidence type="ECO:0000259" key="2">
    <source>
        <dbReference type="Pfam" id="PF02481"/>
    </source>
</evidence>